<comment type="pathway">
    <text evidence="1">Carbohydrate degradation; glycolysis; pyruvate from D-glyceraldehyde 3-phosphate: step 1/5.</text>
</comment>
<evidence type="ECO:0000256" key="11">
    <source>
        <dbReference type="RuleBase" id="RU000397"/>
    </source>
</evidence>
<keyword evidence="9" id="KW-0547">Nucleotide-binding</keyword>
<evidence type="ECO:0000256" key="8">
    <source>
        <dbReference type="PIRSR" id="PIRSR000149-2"/>
    </source>
</evidence>
<accession>A0A9P5M5T1</accession>
<dbReference type="RefSeq" id="XP_038737037.1">
    <property type="nucleotide sequence ID" value="XM_038872479.1"/>
</dbReference>
<dbReference type="SUPFAM" id="SSF51735">
    <property type="entry name" value="NAD(P)-binding Rossmann-fold domains"/>
    <property type="match status" value="1"/>
</dbReference>
<dbReference type="InterPro" id="IPR020831">
    <property type="entry name" value="GlycerAld/Erythrose_P_DH"/>
</dbReference>
<dbReference type="EMBL" id="RCSW01000003">
    <property type="protein sequence ID" value="KAF7952471.1"/>
    <property type="molecule type" value="Genomic_DNA"/>
</dbReference>
<feature type="binding site" evidence="8">
    <location>
        <position position="214"/>
    </location>
    <ligand>
        <name>D-glyceraldehyde 3-phosphate</name>
        <dbReference type="ChEBI" id="CHEBI:59776"/>
    </ligand>
</feature>
<dbReference type="GeneID" id="62145557"/>
<dbReference type="Pfam" id="PF02800">
    <property type="entry name" value="Gp_dh_C"/>
    <property type="match status" value="1"/>
</dbReference>
<dbReference type="CDD" id="cd05214">
    <property type="entry name" value="GAPDH_I_N"/>
    <property type="match status" value="1"/>
</dbReference>
<dbReference type="FunFam" id="3.40.50.720:FF:000001">
    <property type="entry name" value="Glyceraldehyde-3-phosphate dehydrogenase"/>
    <property type="match status" value="1"/>
</dbReference>
<dbReference type="CDD" id="cd18126">
    <property type="entry name" value="GAPDH_I_C"/>
    <property type="match status" value="1"/>
</dbReference>
<sequence>MPPFTSAFGAQNIALESILQSEDHARIGINGFGRIGRNLLRASLLRDDVSVVAINHTCSSVEDVIHLLMHDSTHGALDKLMGHKTQIDILPNGSIAIDGQHIALMSERNLEKLDWAKYEVDYVAECTGKFRSTALASKHVTIGGAKKVLISAPSPDAPNIVYKVNSDNYLRLCKETIVYSCASCTTNCLAPIAKVLQHSFGIQHAFMTTVHASTQSQHVLDGYSTKDRRSGRSIMGNIIPTTTGAAKAIKTVLPELAGKVSGISVRVPTANVSMVDLTVETIQSTSLEEIMIKFRTSAQQELSGVLQVEDEELVSSDFLGNSCSAIIDSKASVELKPNASNLHTPNKNFSLTSSSFSRSLHGTIMNGLTAVGF</sequence>
<dbReference type="Pfam" id="PF00044">
    <property type="entry name" value="Gp_dh_N"/>
    <property type="match status" value="1"/>
</dbReference>
<keyword evidence="4" id="KW-0560">Oxidoreductase</keyword>
<dbReference type="GO" id="GO:0051287">
    <property type="term" value="F:NAD binding"/>
    <property type="evidence" value="ECO:0007669"/>
    <property type="project" value="InterPro"/>
</dbReference>
<dbReference type="PANTHER" id="PTHR43148">
    <property type="entry name" value="GLYCERALDEHYDE-3-PHOSPHATE DEHYDROGENASE 2"/>
    <property type="match status" value="1"/>
</dbReference>
<evidence type="ECO:0000256" key="6">
    <source>
        <dbReference type="ARBA" id="ARBA00052787"/>
    </source>
</evidence>
<feature type="active site" description="Nucleophile" evidence="7">
    <location>
        <position position="184"/>
    </location>
</feature>
<feature type="binding site" evidence="9">
    <location>
        <position position="108"/>
    </location>
    <ligand>
        <name>NAD(+)</name>
        <dbReference type="ChEBI" id="CHEBI:57540"/>
    </ligand>
</feature>
<evidence type="ECO:0000256" key="5">
    <source>
        <dbReference type="ARBA" id="ARBA00023152"/>
    </source>
</evidence>
<comment type="similarity">
    <text evidence="3 11">Belongs to the glyceraldehyde-3-phosphate dehydrogenase family.</text>
</comment>
<dbReference type="InterPro" id="IPR020828">
    <property type="entry name" value="GlycerAld_3-P_DH_NAD(P)-bd"/>
</dbReference>
<organism evidence="13 14">
    <name type="scientific">Botrytis byssoidea</name>
    <dbReference type="NCBI Taxonomy" id="139641"/>
    <lineage>
        <taxon>Eukaryota</taxon>
        <taxon>Fungi</taxon>
        <taxon>Dikarya</taxon>
        <taxon>Ascomycota</taxon>
        <taxon>Pezizomycotina</taxon>
        <taxon>Leotiomycetes</taxon>
        <taxon>Helotiales</taxon>
        <taxon>Sclerotiniaceae</taxon>
        <taxon>Botrytis</taxon>
    </lineage>
</organism>
<comment type="caution">
    <text evidence="13">The sequence shown here is derived from an EMBL/GenBank/DDBJ whole genome shotgun (WGS) entry which is preliminary data.</text>
</comment>
<comment type="catalytic activity">
    <reaction evidence="6">
        <text>D-glyceraldehyde 3-phosphate + phosphate + NADP(+) = (2R)-3-phospho-glyceroyl phosphate + NADPH + H(+)</text>
        <dbReference type="Rhea" id="RHEA:10296"/>
        <dbReference type="ChEBI" id="CHEBI:15378"/>
        <dbReference type="ChEBI" id="CHEBI:43474"/>
        <dbReference type="ChEBI" id="CHEBI:57604"/>
        <dbReference type="ChEBI" id="CHEBI:57783"/>
        <dbReference type="ChEBI" id="CHEBI:58349"/>
        <dbReference type="ChEBI" id="CHEBI:59776"/>
        <dbReference type="EC" id="1.2.1.13"/>
    </reaction>
</comment>
<dbReference type="PRINTS" id="PR00078">
    <property type="entry name" value="G3PDHDRGNASE"/>
</dbReference>
<feature type="binding site" evidence="8">
    <location>
        <begin position="243"/>
        <end position="244"/>
    </location>
    <ligand>
        <name>D-glyceraldehyde 3-phosphate</name>
        <dbReference type="ChEBI" id="CHEBI:59776"/>
    </ligand>
</feature>
<dbReference type="InterPro" id="IPR020830">
    <property type="entry name" value="GlycerAld_3-P_DH_AS"/>
</dbReference>
<dbReference type="Gene3D" id="3.30.360.10">
    <property type="entry name" value="Dihydrodipicolinate Reductase, domain 2"/>
    <property type="match status" value="1"/>
</dbReference>
<feature type="binding site" evidence="9">
    <location>
        <begin position="34"/>
        <end position="35"/>
    </location>
    <ligand>
        <name>NAD(+)</name>
        <dbReference type="ChEBI" id="CHEBI:57540"/>
    </ligand>
</feature>
<evidence type="ECO:0000256" key="10">
    <source>
        <dbReference type="PIRSR" id="PIRSR000149-4"/>
    </source>
</evidence>
<feature type="binding site" evidence="9">
    <location>
        <position position="151"/>
    </location>
    <ligand>
        <name>NAD(+)</name>
        <dbReference type="ChEBI" id="CHEBI:57540"/>
    </ligand>
</feature>
<dbReference type="Proteomes" id="UP000710849">
    <property type="component" value="Unassembled WGS sequence"/>
</dbReference>
<protein>
    <recommendedName>
        <fullName evidence="12">Glyceraldehyde 3-phosphate dehydrogenase NAD(P) binding domain-containing protein</fullName>
    </recommendedName>
</protein>
<proteinExistence type="inferred from homology"/>
<feature type="binding site" evidence="8">
    <location>
        <position position="266"/>
    </location>
    <ligand>
        <name>D-glyceraldehyde 3-phosphate</name>
        <dbReference type="ChEBI" id="CHEBI:59776"/>
    </ligand>
</feature>
<evidence type="ECO:0000313" key="13">
    <source>
        <dbReference type="EMBL" id="KAF7952471.1"/>
    </source>
</evidence>
<dbReference type="GO" id="GO:0006096">
    <property type="term" value="P:glycolytic process"/>
    <property type="evidence" value="ECO:0007669"/>
    <property type="project" value="UniProtKB-KW"/>
</dbReference>
<reference evidence="13 14" key="1">
    <citation type="journal article" date="2020" name="Genome Biol. Evol.">
        <title>Comparative genomics of Sclerotiniaceae.</title>
        <authorList>
            <person name="Valero Jimenez C.A."/>
            <person name="Steentjes M."/>
            <person name="Scholten O.E."/>
            <person name="Van Kan J.A.L."/>
        </authorList>
    </citation>
    <scope>NUCLEOTIDE SEQUENCE [LARGE SCALE GENOMIC DNA]</scope>
    <source>
        <strain evidence="13 14">MUCL 94</strain>
    </source>
</reference>
<evidence type="ECO:0000256" key="7">
    <source>
        <dbReference type="PIRSR" id="PIRSR000149-1"/>
    </source>
</evidence>
<evidence type="ECO:0000259" key="12">
    <source>
        <dbReference type="SMART" id="SM00846"/>
    </source>
</evidence>
<dbReference type="FunFam" id="3.30.360.10:FF:000002">
    <property type="entry name" value="Glyceraldehyde-3-phosphate dehydrogenase"/>
    <property type="match status" value="1"/>
</dbReference>
<evidence type="ECO:0000256" key="4">
    <source>
        <dbReference type="ARBA" id="ARBA00023002"/>
    </source>
</evidence>
<feature type="site" description="Activates thiol group during catalysis" evidence="10">
    <location>
        <position position="211"/>
    </location>
</feature>
<evidence type="ECO:0000256" key="2">
    <source>
        <dbReference type="ARBA" id="ARBA00005215"/>
    </source>
</evidence>
<keyword evidence="5" id="KW-0324">Glycolysis</keyword>
<dbReference type="InterPro" id="IPR020829">
    <property type="entry name" value="GlycerAld_3-P_DH_cat"/>
</dbReference>
<feature type="binding site" evidence="8">
    <location>
        <begin position="183"/>
        <end position="185"/>
    </location>
    <ligand>
        <name>D-glyceraldehyde 3-phosphate</name>
        <dbReference type="ChEBI" id="CHEBI:59776"/>
    </ligand>
</feature>
<gene>
    <name evidence="13" type="ORF">EAE97_001968</name>
</gene>
<comment type="pathway">
    <text evidence="2">Carbohydrate biosynthesis; Calvin cycle.</text>
</comment>
<dbReference type="Gene3D" id="3.40.50.720">
    <property type="entry name" value="NAD(P)-binding Rossmann-like Domain"/>
    <property type="match status" value="1"/>
</dbReference>
<dbReference type="PROSITE" id="PS00071">
    <property type="entry name" value="GAPDH"/>
    <property type="match status" value="1"/>
</dbReference>
<dbReference type="GO" id="GO:0047100">
    <property type="term" value="F:glyceraldehyde-3-phosphate dehydrogenase (NADP+) (phosphorylating) activity"/>
    <property type="evidence" value="ECO:0007669"/>
    <property type="project" value="UniProtKB-EC"/>
</dbReference>
<dbReference type="PIRSF" id="PIRSF000149">
    <property type="entry name" value="GAP_DH"/>
    <property type="match status" value="1"/>
</dbReference>
<evidence type="ECO:0000256" key="1">
    <source>
        <dbReference type="ARBA" id="ARBA00004869"/>
    </source>
</evidence>
<evidence type="ECO:0000313" key="14">
    <source>
        <dbReference type="Proteomes" id="UP000710849"/>
    </source>
</evidence>
<name>A0A9P5M5T1_9HELO</name>
<evidence type="ECO:0000256" key="9">
    <source>
        <dbReference type="PIRSR" id="PIRSR000149-3"/>
    </source>
</evidence>
<evidence type="ECO:0000256" key="3">
    <source>
        <dbReference type="ARBA" id="ARBA00007406"/>
    </source>
</evidence>
<dbReference type="InterPro" id="IPR036291">
    <property type="entry name" value="NAD(P)-bd_dom_sf"/>
</dbReference>
<dbReference type="SUPFAM" id="SSF55347">
    <property type="entry name" value="Glyceraldehyde-3-phosphate dehydrogenase-like, C-terminal domain"/>
    <property type="match status" value="1"/>
</dbReference>
<dbReference type="SMART" id="SM00846">
    <property type="entry name" value="Gp_dh_N"/>
    <property type="match status" value="1"/>
</dbReference>
<keyword evidence="14" id="KW-1185">Reference proteome</keyword>
<dbReference type="AlphaFoldDB" id="A0A9P5M5T1"/>
<feature type="domain" description="Glyceraldehyde 3-phosphate dehydrogenase NAD(P) binding" evidence="12">
    <location>
        <begin position="25"/>
        <end position="184"/>
    </location>
</feature>
<keyword evidence="9" id="KW-0520">NAD</keyword>